<comment type="caution">
    <text evidence="1">The sequence shown here is derived from an EMBL/GenBank/DDBJ whole genome shotgun (WGS) entry which is preliminary data.</text>
</comment>
<organism evidence="1 2">
    <name type="scientific">Colletotrichum phormii</name>
    <dbReference type="NCBI Taxonomy" id="359342"/>
    <lineage>
        <taxon>Eukaryota</taxon>
        <taxon>Fungi</taxon>
        <taxon>Dikarya</taxon>
        <taxon>Ascomycota</taxon>
        <taxon>Pezizomycotina</taxon>
        <taxon>Sordariomycetes</taxon>
        <taxon>Hypocreomycetidae</taxon>
        <taxon>Glomerellales</taxon>
        <taxon>Glomerellaceae</taxon>
        <taxon>Colletotrichum</taxon>
        <taxon>Colletotrichum acutatum species complex</taxon>
    </lineage>
</organism>
<evidence type="ECO:0000313" key="1">
    <source>
        <dbReference type="EMBL" id="KAK1625465.1"/>
    </source>
</evidence>
<proteinExistence type="predicted"/>
<dbReference type="RefSeq" id="XP_060441460.1">
    <property type="nucleotide sequence ID" value="XM_060596538.1"/>
</dbReference>
<accession>A0AAI9ZKY9</accession>
<name>A0AAI9ZKY9_9PEZI</name>
<gene>
    <name evidence="1" type="ORF">BDP81DRAFT_97092</name>
</gene>
<evidence type="ECO:0000313" key="2">
    <source>
        <dbReference type="Proteomes" id="UP001243989"/>
    </source>
</evidence>
<dbReference type="GeneID" id="85481400"/>
<dbReference type="EMBL" id="JAHMHQ010000020">
    <property type="protein sequence ID" value="KAK1625465.1"/>
    <property type="molecule type" value="Genomic_DNA"/>
</dbReference>
<reference evidence="1" key="1">
    <citation type="submission" date="2021-06" db="EMBL/GenBank/DDBJ databases">
        <title>Comparative genomics, transcriptomics and evolutionary studies reveal genomic signatures of adaptation to plant cell wall in hemibiotrophic fungi.</title>
        <authorList>
            <consortium name="DOE Joint Genome Institute"/>
            <person name="Baroncelli R."/>
            <person name="Diaz J.F."/>
            <person name="Benocci T."/>
            <person name="Peng M."/>
            <person name="Battaglia E."/>
            <person name="Haridas S."/>
            <person name="Andreopoulos W."/>
            <person name="Labutti K."/>
            <person name="Pangilinan J."/>
            <person name="Floch G.L."/>
            <person name="Makela M.R."/>
            <person name="Henrissat B."/>
            <person name="Grigoriev I.V."/>
            <person name="Crouch J.A."/>
            <person name="De Vries R.P."/>
            <person name="Sukno S.A."/>
            <person name="Thon M.R."/>
        </authorList>
    </citation>
    <scope>NUCLEOTIDE SEQUENCE</scope>
    <source>
        <strain evidence="1">CBS 102054</strain>
    </source>
</reference>
<keyword evidence="2" id="KW-1185">Reference proteome</keyword>
<sequence length="161" mass="17427">MPQTRSMRQLTSIVMSMCKNTDKTRTRRRKELHFSILLDNICTSPSPVQSSLDNPPAVLQVVPAEPWRERPPAATPSVFSVGVRTSKDPFKGSRGFRNPCGGRGGATAAALSPPPPLPLPILSGAVWGMFISSINHVRGESGPPVLRPRLTGWIDHGLLLS</sequence>
<protein>
    <submittedName>
        <fullName evidence="1">Uncharacterized protein</fullName>
    </submittedName>
</protein>
<dbReference type="AlphaFoldDB" id="A0AAI9ZKY9"/>
<dbReference type="Proteomes" id="UP001243989">
    <property type="component" value="Unassembled WGS sequence"/>
</dbReference>